<protein>
    <submittedName>
        <fullName evidence="2">Uncharacterized protein</fullName>
    </submittedName>
</protein>
<evidence type="ECO:0000313" key="3">
    <source>
        <dbReference type="Proteomes" id="UP000663193"/>
    </source>
</evidence>
<dbReference type="KEGG" id="pno:SNOG_01975"/>
<keyword evidence="3" id="KW-1185">Reference proteome</keyword>
<dbReference type="VEuPathDB" id="FungiDB:JI435_019750"/>
<dbReference type="EMBL" id="CP069024">
    <property type="protein sequence ID" value="QRC91773.1"/>
    <property type="molecule type" value="Genomic_DNA"/>
</dbReference>
<sequence>MSSAKELYTLASATVIKKAKVINNDKKATTTTNEVSQEINTKDTDIKDKADVSPQASQKARAKKLRALNSKLKRAKAAEVAEKAKAGTLTRRPIVDQAPLSTTEEESSIDSKNASDTEEAQLSPDKPASDTDTAANMTPASEDESVSDSQDSKPKLSRLQKLQKKKMAEGVVKADVIRKSKPKKHIPLPPKKDHSMKGMLGVDIFASRPRSSQKSRSSSQGSAVTPPSPTSSTYQIITPTSSTHVPFSDTPPLPDTTLAFFEEEESSDVAISVSDHDEHDGDIEEIVASAPMIVSTKETPIGADSKSATASLPVVEPTEDDVSETKDIVEDTHATLGGEPVNETVADQDQSILSKLVVAPIETFIDSITNTVNDLAAPTSETKLNDGAPAPCDVVLETTTSMETPVSAEIATPEDVSNFSEDSTEADVKSTEANSLASFLALPNGTGEDMSARQLREKLVALHVAPLIEPQQERNKRSRKEKKVSKPNNTAAVPQVDFTDQPIAPADPVVEKHILKQPHYSPLAVDDGFVDDAFVAGLLARPNGCAGDTTIRHLHEDMVAMLAASPMKPSQQLMKKEKQVAATTSLANKSLYKKALTPYEEFISTPKWSMPFRRSSKSSSISPTSSEVSERELYKAKHTFIGTISLTEFLSELNILLEDYMSSKDDVCRAFAACAAKEAEVYGFHSDTFIDHDFDSVLVQCRTKLGSKTLHAFLRGIYFDDEGITPVSCVINGFYSAAASDIGPSAKVMRALESASDYSS</sequence>
<proteinExistence type="predicted"/>
<feature type="compositionally biased region" description="Basic residues" evidence="1">
    <location>
        <begin position="60"/>
        <end position="75"/>
    </location>
</feature>
<feature type="compositionally biased region" description="Low complexity" evidence="1">
    <location>
        <begin position="207"/>
        <end position="222"/>
    </location>
</feature>
<feature type="compositionally biased region" description="Polar residues" evidence="1">
    <location>
        <begin position="130"/>
        <end position="139"/>
    </location>
</feature>
<reference evidence="3" key="1">
    <citation type="journal article" date="2021" name="BMC Genomics">
        <title>Chromosome-level genome assembly and manually-curated proteome of model necrotroph Parastagonospora nodorum Sn15 reveals a genome-wide trove of candidate effector homologs, and redundancy of virulence-related functions within an accessory chromosome.</title>
        <authorList>
            <person name="Bertazzoni S."/>
            <person name="Jones D.A.B."/>
            <person name="Phan H.T."/>
            <person name="Tan K.-C."/>
            <person name="Hane J.K."/>
        </authorList>
    </citation>
    <scope>NUCLEOTIDE SEQUENCE [LARGE SCALE GENOMIC DNA]</scope>
    <source>
        <strain evidence="3">SN15 / ATCC MYA-4574 / FGSC 10173)</strain>
    </source>
</reference>
<evidence type="ECO:0000256" key="1">
    <source>
        <dbReference type="SAM" id="MobiDB-lite"/>
    </source>
</evidence>
<name>A0A7U2ETL5_PHANO</name>
<organism evidence="2 3">
    <name type="scientific">Phaeosphaeria nodorum (strain SN15 / ATCC MYA-4574 / FGSC 10173)</name>
    <name type="common">Glume blotch fungus</name>
    <name type="synonym">Parastagonospora nodorum</name>
    <dbReference type="NCBI Taxonomy" id="321614"/>
    <lineage>
        <taxon>Eukaryota</taxon>
        <taxon>Fungi</taxon>
        <taxon>Dikarya</taxon>
        <taxon>Ascomycota</taxon>
        <taxon>Pezizomycotina</taxon>
        <taxon>Dothideomycetes</taxon>
        <taxon>Pleosporomycetidae</taxon>
        <taxon>Pleosporales</taxon>
        <taxon>Pleosporineae</taxon>
        <taxon>Phaeosphaeriaceae</taxon>
        <taxon>Parastagonospora</taxon>
    </lineage>
</organism>
<feature type="region of interest" description="Disordered" evidence="1">
    <location>
        <begin position="470"/>
        <end position="493"/>
    </location>
</feature>
<evidence type="ECO:0000313" key="2">
    <source>
        <dbReference type="EMBL" id="QRC91773.1"/>
    </source>
</evidence>
<dbReference type="AlphaFoldDB" id="A0A7U2ETL5"/>
<feature type="compositionally biased region" description="Basic and acidic residues" evidence="1">
    <location>
        <begin position="76"/>
        <end position="85"/>
    </location>
</feature>
<dbReference type="RefSeq" id="XP_001792597.1">
    <property type="nucleotide sequence ID" value="XM_001792545.1"/>
</dbReference>
<feature type="compositionally biased region" description="Basic and acidic residues" evidence="1">
    <location>
        <begin position="40"/>
        <end position="51"/>
    </location>
</feature>
<dbReference type="Proteomes" id="UP000663193">
    <property type="component" value="Chromosome 2"/>
</dbReference>
<feature type="compositionally biased region" description="Basic residues" evidence="1">
    <location>
        <begin position="155"/>
        <end position="165"/>
    </location>
</feature>
<feature type="compositionally biased region" description="Basic residues" evidence="1">
    <location>
        <begin position="476"/>
        <end position="485"/>
    </location>
</feature>
<accession>A0A7U2ETL5</accession>
<feature type="compositionally biased region" description="Polar residues" evidence="1">
    <location>
        <begin position="29"/>
        <end position="39"/>
    </location>
</feature>
<dbReference type="OrthoDB" id="3693611at2759"/>
<feature type="region of interest" description="Disordered" evidence="1">
    <location>
        <begin position="27"/>
        <end position="256"/>
    </location>
</feature>
<gene>
    <name evidence="2" type="ORF">JI435_019750</name>
</gene>
<feature type="compositionally biased region" description="Low complexity" evidence="1">
    <location>
        <begin position="230"/>
        <end position="243"/>
    </location>
</feature>